<evidence type="ECO:0000259" key="4">
    <source>
        <dbReference type="SMART" id="SM00382"/>
    </source>
</evidence>
<dbReference type="OrthoDB" id="133089at2157"/>
<evidence type="ECO:0000313" key="6">
    <source>
        <dbReference type="Proteomes" id="UP000245934"/>
    </source>
</evidence>
<keyword evidence="3 5" id="KW-0067">ATP-binding</keyword>
<comment type="caution">
    <text evidence="5">The sequence shown here is derived from an EMBL/GenBank/DDBJ whole genome shotgun (WGS) entry which is preliminary data.</text>
</comment>
<keyword evidence="6" id="KW-1185">Reference proteome</keyword>
<dbReference type="PIRSF" id="PIRSF003073">
    <property type="entry name" value="DNAC_TnpB_IstB"/>
    <property type="match status" value="1"/>
</dbReference>
<dbReference type="GO" id="GO:0006260">
    <property type="term" value="P:DNA replication"/>
    <property type="evidence" value="ECO:0007669"/>
    <property type="project" value="TreeGrafter"/>
</dbReference>
<dbReference type="Gene3D" id="3.40.50.300">
    <property type="entry name" value="P-loop containing nucleotide triphosphate hydrolases"/>
    <property type="match status" value="1"/>
</dbReference>
<name>A0A2V2MTS3_9EURY</name>
<dbReference type="InterPro" id="IPR027417">
    <property type="entry name" value="P-loop_NTPase"/>
</dbReference>
<dbReference type="RefSeq" id="WP_109942474.1">
    <property type="nucleotide sequence ID" value="NZ_CP176366.1"/>
</dbReference>
<dbReference type="Pfam" id="PF01695">
    <property type="entry name" value="IstB_IS21"/>
    <property type="match status" value="1"/>
</dbReference>
<evidence type="ECO:0000256" key="1">
    <source>
        <dbReference type="ARBA" id="ARBA00008059"/>
    </source>
</evidence>
<dbReference type="GO" id="GO:0005524">
    <property type="term" value="F:ATP binding"/>
    <property type="evidence" value="ECO:0007669"/>
    <property type="project" value="UniProtKB-KW"/>
</dbReference>
<dbReference type="PANTHER" id="PTHR30050">
    <property type="entry name" value="CHROMOSOMAL REPLICATION INITIATOR PROTEIN DNAA"/>
    <property type="match status" value="1"/>
</dbReference>
<dbReference type="GeneID" id="97611402"/>
<dbReference type="SMART" id="SM00382">
    <property type="entry name" value="AAA"/>
    <property type="match status" value="1"/>
</dbReference>
<feature type="domain" description="AAA+ ATPase" evidence="4">
    <location>
        <begin position="94"/>
        <end position="226"/>
    </location>
</feature>
<proteinExistence type="inferred from homology"/>
<evidence type="ECO:0000256" key="2">
    <source>
        <dbReference type="ARBA" id="ARBA00022741"/>
    </source>
</evidence>
<evidence type="ECO:0000256" key="3">
    <source>
        <dbReference type="ARBA" id="ARBA00022840"/>
    </source>
</evidence>
<dbReference type="Proteomes" id="UP000245934">
    <property type="component" value="Unassembled WGS sequence"/>
</dbReference>
<keyword evidence="2" id="KW-0547">Nucleotide-binding</keyword>
<dbReference type="InterPro" id="IPR028350">
    <property type="entry name" value="DNAC/IstB-like"/>
</dbReference>
<dbReference type="InterPro" id="IPR003593">
    <property type="entry name" value="AAA+_ATPase"/>
</dbReference>
<accession>A0A2V2MTS3</accession>
<dbReference type="PANTHER" id="PTHR30050:SF4">
    <property type="entry name" value="ATP-BINDING PROTEIN RV3427C IN INSERTION SEQUENCE-RELATED"/>
    <property type="match status" value="1"/>
</dbReference>
<gene>
    <name evidence="5" type="ORF">DLD82_17780</name>
</gene>
<dbReference type="CDD" id="cd00009">
    <property type="entry name" value="AAA"/>
    <property type="match status" value="1"/>
</dbReference>
<dbReference type="EMBL" id="QGMZ01000069">
    <property type="protein sequence ID" value="PWR69535.1"/>
    <property type="molecule type" value="Genomic_DNA"/>
</dbReference>
<dbReference type="SUPFAM" id="SSF52540">
    <property type="entry name" value="P-loop containing nucleoside triphosphate hydrolases"/>
    <property type="match status" value="1"/>
</dbReference>
<comment type="similarity">
    <text evidence="1">Belongs to the IS21/IS1162 putative ATP-binding protein family.</text>
</comment>
<dbReference type="InterPro" id="IPR002611">
    <property type="entry name" value="IstB_ATP-bd"/>
</dbReference>
<organism evidence="5 6">
    <name type="scientific">Methanospirillum stamsii</name>
    <dbReference type="NCBI Taxonomy" id="1277351"/>
    <lineage>
        <taxon>Archaea</taxon>
        <taxon>Methanobacteriati</taxon>
        <taxon>Methanobacteriota</taxon>
        <taxon>Stenosarchaea group</taxon>
        <taxon>Methanomicrobia</taxon>
        <taxon>Methanomicrobiales</taxon>
        <taxon>Methanospirillaceae</taxon>
        <taxon>Methanospirillum</taxon>
    </lineage>
</organism>
<dbReference type="InterPro" id="IPR047661">
    <property type="entry name" value="IstB"/>
</dbReference>
<dbReference type="NCBIfam" id="NF038214">
    <property type="entry name" value="IS21_help_AAA"/>
    <property type="match status" value="1"/>
</dbReference>
<protein>
    <submittedName>
        <fullName evidence="5">ATP-binding protein</fullName>
    </submittedName>
</protein>
<sequence>MTDISLQDYCKTLHISTVYSVYEEKYAENLEVTNFLKEALSSEFHSRKINRQMKALKQAGFPTVKRFEDLNLDALPDDGRRSIPDLQSLEFLKERKNLILIGNSGTGKTHCAIATGVHACLNEYKVVFRTAAMLINELYEAKKQSRLSVVIKKMKVADLLIIDELGYISFDLEGAELLFQLLAARYETQSTLVTSNLMFSEWVRIFHDKTLTAALLDRITHRALILNMSGTSFRRRED</sequence>
<reference evidence="5 6" key="1">
    <citation type="submission" date="2018-05" db="EMBL/GenBank/DDBJ databases">
        <title>Draft genome of Methanospirillum stamsii Pt1.</title>
        <authorList>
            <person name="Dueholm M.S."/>
            <person name="Nielsen P.H."/>
            <person name="Bakmann L.F."/>
            <person name="Otzen D.E."/>
        </authorList>
    </citation>
    <scope>NUCLEOTIDE SEQUENCE [LARGE SCALE GENOMIC DNA]</scope>
    <source>
        <strain evidence="5 6">Pt1</strain>
    </source>
</reference>
<evidence type="ECO:0000313" key="5">
    <source>
        <dbReference type="EMBL" id="PWR69535.1"/>
    </source>
</evidence>
<dbReference type="AlphaFoldDB" id="A0A2V2MTS3"/>